<dbReference type="PANTHER" id="PTHR11183">
    <property type="entry name" value="GLYCOGENIN SUBFAMILY MEMBER"/>
    <property type="match status" value="1"/>
</dbReference>
<dbReference type="InterPro" id="IPR050587">
    <property type="entry name" value="GNT1/Glycosyltrans_8"/>
</dbReference>
<accession>A0A7S4RXR1</accession>
<gene>
    <name evidence="2" type="ORF">AMON00008_LOCUS41985</name>
</gene>
<evidence type="ECO:0008006" key="3">
    <source>
        <dbReference type="Google" id="ProtNLM"/>
    </source>
</evidence>
<dbReference type="Gene3D" id="3.90.550.10">
    <property type="entry name" value="Spore Coat Polysaccharide Biosynthesis Protein SpsA, Chain A"/>
    <property type="match status" value="1"/>
</dbReference>
<dbReference type="AlphaFoldDB" id="A0A7S4RXR1"/>
<name>A0A7S4RXR1_9DINO</name>
<dbReference type="InterPro" id="IPR029044">
    <property type="entry name" value="Nucleotide-diphossugar_trans"/>
</dbReference>
<feature type="compositionally biased region" description="Basic residues" evidence="1">
    <location>
        <begin position="733"/>
        <end position="746"/>
    </location>
</feature>
<protein>
    <recommendedName>
        <fullName evidence="3">Nucleotide-diphospho-sugar transferase domain-containing protein</fullName>
    </recommendedName>
</protein>
<dbReference type="EMBL" id="HBNR01059653">
    <property type="protein sequence ID" value="CAE4628158.1"/>
    <property type="molecule type" value="Transcribed_RNA"/>
</dbReference>
<reference evidence="2" key="1">
    <citation type="submission" date="2021-01" db="EMBL/GenBank/DDBJ databases">
        <authorList>
            <person name="Corre E."/>
            <person name="Pelletier E."/>
            <person name="Niang G."/>
            <person name="Scheremetjew M."/>
            <person name="Finn R."/>
            <person name="Kale V."/>
            <person name="Holt S."/>
            <person name="Cochrane G."/>
            <person name="Meng A."/>
            <person name="Brown T."/>
            <person name="Cohen L."/>
        </authorList>
    </citation>
    <scope>NUCLEOTIDE SEQUENCE</scope>
    <source>
        <strain evidence="2">CCMP3105</strain>
    </source>
</reference>
<dbReference type="SUPFAM" id="SSF53448">
    <property type="entry name" value="Nucleotide-diphospho-sugar transferases"/>
    <property type="match status" value="1"/>
</dbReference>
<evidence type="ECO:0000256" key="1">
    <source>
        <dbReference type="SAM" id="MobiDB-lite"/>
    </source>
</evidence>
<evidence type="ECO:0000313" key="2">
    <source>
        <dbReference type="EMBL" id="CAE4628158.1"/>
    </source>
</evidence>
<organism evidence="2">
    <name type="scientific">Alexandrium monilatum</name>
    <dbReference type="NCBI Taxonomy" id="311494"/>
    <lineage>
        <taxon>Eukaryota</taxon>
        <taxon>Sar</taxon>
        <taxon>Alveolata</taxon>
        <taxon>Dinophyceae</taxon>
        <taxon>Gonyaulacales</taxon>
        <taxon>Pyrocystaceae</taxon>
        <taxon>Alexandrium</taxon>
    </lineage>
</organism>
<feature type="region of interest" description="Disordered" evidence="1">
    <location>
        <begin position="422"/>
        <end position="451"/>
    </location>
</feature>
<feature type="region of interest" description="Disordered" evidence="1">
    <location>
        <begin position="718"/>
        <end position="751"/>
    </location>
</feature>
<sequence>MPYYWEAHEALTQDVKELSNLHHPNSCSRPLLPGVAGVPDDEPFVDWPQLKAQAWTFVELPYDGDTVLDFICPAWWNATACECECGSCSVLFKQCPIGFMLFRAMALLCDARGKVEIRLHELVRKQWGCGLLVLAKLKLGFQDILHSGWPYFGVLSRVAEQVRLDGISEAEAVRLIARRPQASSPIGATLCQVLGWPEDLKYQESAWASLENNRPAPLERSLDAAAAGACPLQRAVANAAMADWLMQPASTVDGKRALENWFTAEGLLQLERVIQQVEANVRAWATVGGEACASSRPYFFELLATDWPVWRLLHRVGLRLVNAFALPCSRPPGLAPAEASERTALRLPPPVCPACPCSAQGEWAVESRYITEYVERMSEALFRRVLREPALGRGPMLARRARRLAAEPSLSWHDRWAALTDPASSIRRPPPARRRGPALGPGGCEARTRAGASPTKAEAFATVLFSRGAAFDQILLHAEAIRTLAFSARQLSHRQRPFLVVTDWPLPEAVSAALRVDGLTVMEVGAETFRLLGLAGAAYGASRMTAAVAAEGLELRSWWLERGIAPTAVKLAIWNLTAFDRVVFLDADTLLLDAVDELFEMETFASGMNPYSTHGLTEVRDGQLQYTQTAGINTGVMVLQPSAVMAAEMADQMTSGVHDRSLISEHLGQSDQPWLDAFWLHHSRRMGLARFRRPRGRRRFVGCDRSFSLRWGEVQRPAPGQPSCASGAAGCRRVPRRGGGRHRQRLVRPPNPSEGHCVLPLEYDFFADYKAVRTHVWFEARERAAGRAAPAAARLPRARPPRNISDVAFAVRQYLETYDIMGPDGLKILHWPGELRKPWQRWHRAVRSPWDQAWWTAHGLMCRQSAAPCYLRCAV</sequence>
<proteinExistence type="predicted"/>